<name>A0ABQ8UY71_9AGAR</name>
<proteinExistence type="predicted"/>
<organism evidence="2 3">
    <name type="scientific">Lentinula lateritia</name>
    <dbReference type="NCBI Taxonomy" id="40482"/>
    <lineage>
        <taxon>Eukaryota</taxon>
        <taxon>Fungi</taxon>
        <taxon>Dikarya</taxon>
        <taxon>Basidiomycota</taxon>
        <taxon>Agaricomycotina</taxon>
        <taxon>Agaricomycetes</taxon>
        <taxon>Agaricomycetidae</taxon>
        <taxon>Agaricales</taxon>
        <taxon>Marasmiineae</taxon>
        <taxon>Omphalotaceae</taxon>
        <taxon>Lentinula</taxon>
    </lineage>
</organism>
<evidence type="ECO:0000256" key="1">
    <source>
        <dbReference type="SAM" id="Phobius"/>
    </source>
</evidence>
<protein>
    <submittedName>
        <fullName evidence="2">Uncharacterized protein</fullName>
    </submittedName>
</protein>
<keyword evidence="1" id="KW-0812">Transmembrane</keyword>
<sequence length="88" mass="10260">MSKLSMQNGCDGLIFHFVVFTLHLILGSSVYTQSDLHITCVQMVEYKQGTKFSFELSFKILMQWLSWRPNLYEGVTEPQCRTDYKLNS</sequence>
<keyword evidence="1" id="KW-0472">Membrane</keyword>
<reference evidence="2" key="1">
    <citation type="submission" date="2022-08" db="EMBL/GenBank/DDBJ databases">
        <title>A Global Phylogenomic Analysis of the Shiitake Genus Lentinula.</title>
        <authorList>
            <consortium name="DOE Joint Genome Institute"/>
            <person name="Sierra-Patev S."/>
            <person name="Min B."/>
            <person name="Naranjo-Ortiz M."/>
            <person name="Looney B."/>
            <person name="Konkel Z."/>
            <person name="Slot J.C."/>
            <person name="Sakamoto Y."/>
            <person name="Steenwyk J.L."/>
            <person name="Rokas A."/>
            <person name="Carro J."/>
            <person name="Camarero S."/>
            <person name="Ferreira P."/>
            <person name="Molpeceres G."/>
            <person name="Ruiz-Duenas F.J."/>
            <person name="Serrano A."/>
            <person name="Henrissat B."/>
            <person name="Drula E."/>
            <person name="Hughes K.W."/>
            <person name="Mata J.L."/>
            <person name="Ishikawa N.K."/>
            <person name="Vargas-Isla R."/>
            <person name="Ushijima S."/>
            <person name="Smith C.A."/>
            <person name="Ahrendt S."/>
            <person name="Andreopoulos W."/>
            <person name="He G."/>
            <person name="Labutti K."/>
            <person name="Lipzen A."/>
            <person name="Ng V."/>
            <person name="Riley R."/>
            <person name="Sandor L."/>
            <person name="Barry K."/>
            <person name="Martinez A.T."/>
            <person name="Xiao Y."/>
            <person name="Gibbons J.G."/>
            <person name="Terashima K."/>
            <person name="Grigoriev I.V."/>
            <person name="Hibbett D.S."/>
        </authorList>
    </citation>
    <scope>NUCLEOTIDE SEQUENCE</scope>
    <source>
        <strain evidence="2">RHP3577 ss4</strain>
    </source>
</reference>
<keyword evidence="1" id="KW-1133">Transmembrane helix</keyword>
<evidence type="ECO:0000313" key="2">
    <source>
        <dbReference type="EMBL" id="KAJ4463806.1"/>
    </source>
</evidence>
<gene>
    <name evidence="2" type="ORF">C8R41DRAFT_860836</name>
</gene>
<evidence type="ECO:0000313" key="3">
    <source>
        <dbReference type="Proteomes" id="UP001150217"/>
    </source>
</evidence>
<comment type="caution">
    <text evidence="2">The sequence shown here is derived from an EMBL/GenBank/DDBJ whole genome shotgun (WGS) entry which is preliminary data.</text>
</comment>
<dbReference type="Proteomes" id="UP001150217">
    <property type="component" value="Unassembled WGS sequence"/>
</dbReference>
<feature type="transmembrane region" description="Helical" evidence="1">
    <location>
        <begin position="12"/>
        <end position="31"/>
    </location>
</feature>
<dbReference type="EMBL" id="JANVFT010000152">
    <property type="protein sequence ID" value="KAJ4463806.1"/>
    <property type="molecule type" value="Genomic_DNA"/>
</dbReference>
<accession>A0ABQ8UY71</accession>
<keyword evidence="3" id="KW-1185">Reference proteome</keyword>